<evidence type="ECO:0000313" key="1">
    <source>
        <dbReference type="EMBL" id="RCW29695.1"/>
    </source>
</evidence>
<accession>A0A368UND2</accession>
<dbReference type="EMBL" id="QPIZ01000026">
    <property type="protein sequence ID" value="RCW29695.1"/>
    <property type="molecule type" value="Genomic_DNA"/>
</dbReference>
<evidence type="ECO:0000313" key="2">
    <source>
        <dbReference type="Proteomes" id="UP000252733"/>
    </source>
</evidence>
<evidence type="ECO:0008006" key="3">
    <source>
        <dbReference type="Google" id="ProtNLM"/>
    </source>
</evidence>
<gene>
    <name evidence="1" type="ORF">DFO77_12654</name>
</gene>
<proteinExistence type="predicted"/>
<reference evidence="1 2" key="1">
    <citation type="submission" date="2018-07" db="EMBL/GenBank/DDBJ databases">
        <title>Freshwater and sediment microbial communities from various areas in North America, analyzing microbe dynamics in response to fracking.</title>
        <authorList>
            <person name="Lamendella R."/>
        </authorList>
    </citation>
    <scope>NUCLEOTIDE SEQUENCE [LARGE SCALE GENOMIC DNA]</scope>
    <source>
        <strain evidence="1 2">160A</strain>
    </source>
</reference>
<keyword evidence="2" id="KW-1185">Reference proteome</keyword>
<comment type="caution">
    <text evidence="1">The sequence shown here is derived from an EMBL/GenBank/DDBJ whole genome shotgun (WGS) entry which is preliminary data.</text>
</comment>
<organism evidence="1 2">
    <name type="scientific">Marinilabilia salmonicolor</name>
    <dbReference type="NCBI Taxonomy" id="989"/>
    <lineage>
        <taxon>Bacteria</taxon>
        <taxon>Pseudomonadati</taxon>
        <taxon>Bacteroidota</taxon>
        <taxon>Bacteroidia</taxon>
        <taxon>Marinilabiliales</taxon>
        <taxon>Marinilabiliaceae</taxon>
        <taxon>Marinilabilia</taxon>
    </lineage>
</organism>
<name>A0A368UND2_9BACT</name>
<protein>
    <recommendedName>
        <fullName evidence="3">Outer membrane protein with beta-barrel domain</fullName>
    </recommendedName>
</protein>
<sequence length="342" mass="38741">MNRFFRQLSALKPDNCLVIRLIFLDAIPYTMDKNIISTFRIKGFGFFLLLSMVFCLDLQGQSDQVSDSLTVSQNRAEEASGFNQEEIITKQKLFSTTFFVHGGMFEWAHTNSSVALDPFPSYGGGVAFNFRIVKWLELSTGASLSLQTTEGNVAEYSAAMPWIDDEGDAFEKRVSATGVEETQKYIWAEFPILIHGFVTVGRWDLFAEAGAEYRLPVKSTYEQKGMFTHQGYYEEYNLLLDNLPELGYYTDYPKWVDETDLDLDNVLLPFAGIGVVFPGQNSHLFLEARYYFPGNDPFLEKQDILFPGPEYNTSGALHQNLSVMNQGEVTFSGFRGILGIRF</sequence>
<dbReference type="Proteomes" id="UP000252733">
    <property type="component" value="Unassembled WGS sequence"/>
</dbReference>
<dbReference type="AlphaFoldDB" id="A0A368UND2"/>